<reference evidence="2" key="1">
    <citation type="submission" date="2013-08" db="EMBL/GenBank/DDBJ databases">
        <title>Oryza genome evolution.</title>
        <authorList>
            <person name="Wing R.A."/>
            <person name="Panaud O."/>
            <person name="Oliveira A.C."/>
        </authorList>
    </citation>
    <scope>NUCLEOTIDE SEQUENCE</scope>
</reference>
<dbReference type="Proteomes" id="UP000026961">
    <property type="component" value="Chromosome 1"/>
</dbReference>
<organism evidence="2">
    <name type="scientific">Oryza glumipatula</name>
    <dbReference type="NCBI Taxonomy" id="40148"/>
    <lineage>
        <taxon>Eukaryota</taxon>
        <taxon>Viridiplantae</taxon>
        <taxon>Streptophyta</taxon>
        <taxon>Embryophyta</taxon>
        <taxon>Tracheophyta</taxon>
        <taxon>Spermatophyta</taxon>
        <taxon>Magnoliopsida</taxon>
        <taxon>Liliopsida</taxon>
        <taxon>Poales</taxon>
        <taxon>Poaceae</taxon>
        <taxon>BOP clade</taxon>
        <taxon>Oryzoideae</taxon>
        <taxon>Oryzeae</taxon>
        <taxon>Oryzinae</taxon>
        <taxon>Oryza</taxon>
    </lineage>
</organism>
<feature type="compositionally biased region" description="Polar residues" evidence="1">
    <location>
        <begin position="14"/>
        <end position="26"/>
    </location>
</feature>
<feature type="compositionally biased region" description="Basic and acidic residues" evidence="1">
    <location>
        <begin position="33"/>
        <end position="42"/>
    </location>
</feature>
<dbReference type="Gramene" id="OGLUM01G30580.1">
    <property type="protein sequence ID" value="OGLUM01G30580.1"/>
    <property type="gene ID" value="OGLUM01G30580"/>
</dbReference>
<evidence type="ECO:0000256" key="1">
    <source>
        <dbReference type="SAM" id="MobiDB-lite"/>
    </source>
</evidence>
<protein>
    <submittedName>
        <fullName evidence="2">Uncharacterized protein</fullName>
    </submittedName>
</protein>
<proteinExistence type="predicted"/>
<sequence>METRERGGAPFRPQNRSIHSPTTPSAASPVEKAAVRAGEKGEAQTALGDESREAKVWGGSGRGVGVGLTSGLQEREVPARPHAPFLIVVLPT</sequence>
<evidence type="ECO:0000313" key="2">
    <source>
        <dbReference type="EnsemblPlants" id="OGLUM01G30580.1"/>
    </source>
</evidence>
<evidence type="ECO:0000313" key="3">
    <source>
        <dbReference type="Proteomes" id="UP000026961"/>
    </source>
</evidence>
<accession>A0A0D9YD80</accession>
<reference evidence="2" key="2">
    <citation type="submission" date="2015-04" db="UniProtKB">
        <authorList>
            <consortium name="EnsemblPlants"/>
        </authorList>
    </citation>
    <scope>IDENTIFICATION</scope>
</reference>
<feature type="region of interest" description="Disordered" evidence="1">
    <location>
        <begin position="1"/>
        <end position="62"/>
    </location>
</feature>
<keyword evidence="3" id="KW-1185">Reference proteome</keyword>
<reference evidence="2" key="3">
    <citation type="submission" date="2018-05" db="EMBL/GenBank/DDBJ databases">
        <title>OgluRS3 (Oryza glumaepatula Reference Sequence Version 3).</title>
        <authorList>
            <person name="Zhang J."/>
            <person name="Kudrna D."/>
            <person name="Lee S."/>
            <person name="Talag J."/>
            <person name="Welchert J."/>
            <person name="Wing R.A."/>
        </authorList>
    </citation>
    <scope>NUCLEOTIDE SEQUENCE [LARGE SCALE GENOMIC DNA]</scope>
</reference>
<dbReference type="EnsemblPlants" id="OGLUM01G30580.1">
    <property type="protein sequence ID" value="OGLUM01G30580.1"/>
    <property type="gene ID" value="OGLUM01G30580"/>
</dbReference>
<name>A0A0D9YD80_9ORYZ</name>
<dbReference type="HOGENOM" id="CLU_2416843_0_0_1"/>
<dbReference type="AlphaFoldDB" id="A0A0D9YD80"/>